<dbReference type="Pfam" id="PF01613">
    <property type="entry name" value="Flavin_Reduct"/>
    <property type="match status" value="1"/>
</dbReference>
<gene>
    <name evidence="5" type="ORF">F5544_17655</name>
</gene>
<dbReference type="KEGG" id="nah:F5544_17655"/>
<dbReference type="InterPro" id="IPR012349">
    <property type="entry name" value="Split_barrel_FMN-bd"/>
</dbReference>
<dbReference type="EMBL" id="CP046172">
    <property type="protein sequence ID" value="QIS11407.1"/>
    <property type="molecule type" value="Genomic_DNA"/>
</dbReference>
<keyword evidence="6" id="KW-1185">Reference proteome</keyword>
<accession>A0A6G9YEA1</accession>
<dbReference type="AlphaFoldDB" id="A0A6G9YEA1"/>
<dbReference type="PANTHER" id="PTHR30466:SF1">
    <property type="entry name" value="FMN REDUCTASE (NADH) RUTF"/>
    <property type="match status" value="1"/>
</dbReference>
<sequence length="199" mass="21384">MNGCTADLGGQLREPPGPVPEFDGPDASMPLRPSGITADALRDTMRDFATGVAIVATYVEHTGIRVHDAVTVNSLTSLSLSPPLVSISLRRDSRFRADLETSRVWSISILDGESQWLAAYFARERIERAAALGSVRTRPGPHTGALLFDAAGWLECVLERGYEVGDHTLFVGAVVGSGTHRKSSRLVFLRGGYHVLPSG</sequence>
<dbReference type="InterPro" id="IPR050268">
    <property type="entry name" value="NADH-dep_flavin_reductase"/>
</dbReference>
<feature type="domain" description="Flavin reductase like" evidence="4">
    <location>
        <begin position="45"/>
        <end position="195"/>
    </location>
</feature>
<dbReference type="RefSeq" id="WP_203217583.1">
    <property type="nucleotide sequence ID" value="NZ_CP046172.1"/>
</dbReference>
<evidence type="ECO:0000256" key="2">
    <source>
        <dbReference type="ARBA" id="ARBA00023002"/>
    </source>
</evidence>
<dbReference type="InterPro" id="IPR002563">
    <property type="entry name" value="Flavin_Rdtase-like_dom"/>
</dbReference>
<comment type="similarity">
    <text evidence="1">Belongs to the non-flavoprotein flavin reductase family.</text>
</comment>
<dbReference type="SUPFAM" id="SSF50475">
    <property type="entry name" value="FMN-binding split barrel"/>
    <property type="match status" value="1"/>
</dbReference>
<protein>
    <submittedName>
        <fullName evidence="5">Flavin reductase</fullName>
    </submittedName>
</protein>
<evidence type="ECO:0000256" key="1">
    <source>
        <dbReference type="ARBA" id="ARBA00008898"/>
    </source>
</evidence>
<evidence type="ECO:0000313" key="6">
    <source>
        <dbReference type="Proteomes" id="UP000503540"/>
    </source>
</evidence>
<dbReference type="GO" id="GO:0042602">
    <property type="term" value="F:riboflavin reductase (NADPH) activity"/>
    <property type="evidence" value="ECO:0007669"/>
    <property type="project" value="TreeGrafter"/>
</dbReference>
<evidence type="ECO:0000313" key="5">
    <source>
        <dbReference type="EMBL" id="QIS11407.1"/>
    </source>
</evidence>
<evidence type="ECO:0000259" key="4">
    <source>
        <dbReference type="SMART" id="SM00903"/>
    </source>
</evidence>
<keyword evidence="2" id="KW-0560">Oxidoreductase</keyword>
<evidence type="ECO:0000256" key="3">
    <source>
        <dbReference type="SAM" id="MobiDB-lite"/>
    </source>
</evidence>
<reference evidence="5 6" key="1">
    <citation type="journal article" date="2019" name="ACS Chem. Biol.">
        <title>Identification and Mobilization of a Cryptic Antibiotic Biosynthesis Gene Locus from a Human-Pathogenic Nocardia Isolate.</title>
        <authorList>
            <person name="Herisse M."/>
            <person name="Ishida K."/>
            <person name="Porter J.L."/>
            <person name="Howden B."/>
            <person name="Hertweck C."/>
            <person name="Stinear T.P."/>
            <person name="Pidot S.J."/>
        </authorList>
    </citation>
    <scope>NUCLEOTIDE SEQUENCE [LARGE SCALE GENOMIC DNA]</scope>
    <source>
        <strain evidence="5 6">AUSMDU00012717</strain>
    </source>
</reference>
<dbReference type="PANTHER" id="PTHR30466">
    <property type="entry name" value="FLAVIN REDUCTASE"/>
    <property type="match status" value="1"/>
</dbReference>
<name>A0A6G9YEA1_9NOCA</name>
<dbReference type="Proteomes" id="UP000503540">
    <property type="component" value="Chromosome"/>
</dbReference>
<feature type="region of interest" description="Disordered" evidence="3">
    <location>
        <begin position="1"/>
        <end position="29"/>
    </location>
</feature>
<dbReference type="Gene3D" id="2.30.110.10">
    <property type="entry name" value="Electron Transport, Fmn-binding Protein, Chain A"/>
    <property type="match status" value="1"/>
</dbReference>
<proteinExistence type="inferred from homology"/>
<dbReference type="GO" id="GO:0010181">
    <property type="term" value="F:FMN binding"/>
    <property type="evidence" value="ECO:0007669"/>
    <property type="project" value="InterPro"/>
</dbReference>
<organism evidence="5 6">
    <name type="scientific">Nocardia arthritidis</name>
    <dbReference type="NCBI Taxonomy" id="228602"/>
    <lineage>
        <taxon>Bacteria</taxon>
        <taxon>Bacillati</taxon>
        <taxon>Actinomycetota</taxon>
        <taxon>Actinomycetes</taxon>
        <taxon>Mycobacteriales</taxon>
        <taxon>Nocardiaceae</taxon>
        <taxon>Nocardia</taxon>
    </lineage>
</organism>
<dbReference type="SMART" id="SM00903">
    <property type="entry name" value="Flavin_Reduct"/>
    <property type="match status" value="1"/>
</dbReference>